<dbReference type="Proteomes" id="UP000295741">
    <property type="component" value="Unassembled WGS sequence"/>
</dbReference>
<keyword evidence="3" id="KW-0808">Transferase</keyword>
<dbReference type="OrthoDB" id="9792992at2"/>
<accession>A0A4R6J0Z0</accession>
<comment type="caution">
    <text evidence="3">The sequence shown here is derived from an EMBL/GenBank/DDBJ whole genome shotgun (WGS) entry which is preliminary data.</text>
</comment>
<gene>
    <name evidence="3" type="ORF">BC659_0964</name>
</gene>
<evidence type="ECO:0000313" key="3">
    <source>
        <dbReference type="EMBL" id="TDO28882.1"/>
    </source>
</evidence>
<dbReference type="RefSeq" id="WP_133473498.1">
    <property type="nucleotide sequence ID" value="NZ_SNWP01000010.1"/>
</dbReference>
<dbReference type="SUPFAM" id="SSF55874">
    <property type="entry name" value="ATPase domain of HSP90 chaperone/DNA topoisomerase II/histidine kinase"/>
    <property type="match status" value="1"/>
</dbReference>
<proteinExistence type="predicted"/>
<dbReference type="InterPro" id="IPR036890">
    <property type="entry name" value="HATPase_C_sf"/>
</dbReference>
<keyword evidence="3" id="KW-0418">Kinase</keyword>
<evidence type="ECO:0000259" key="2">
    <source>
        <dbReference type="Pfam" id="PF06580"/>
    </source>
</evidence>
<sequence length="494" mass="56380">MKIRLPQYELIFVTVLCVVQTFKYLSEIGPAPFVVQSDHVLLSLVTEVRVVTVWVFFGVYLVLRSIVIPIMRKSFDPDRTARNIALSIAAILIVSVALIIGVNVLTMLAKPHLRNYNGHALLALFGYREPPIHNYLDGFDRSLILVLVLTGILTLRSWILDQVYKLKQRREFWIDALNQAGFMMLLLFLFALSEQDPVNFRTASFLTTLLLIITLVYWIFPGIKKSFAEPLIWLRALVSLGVCSVPAWVFYFAGRSTVTFWQSTALVIVIALPVAYFIYRRNKERFLKLGILNRQLATTQANLQQLKSQINPHFLFNALNGIYGTALKEGADHAASGIQKLGDMMRFMLTDNEKDSISLEKEIEYLQNYIDLQTLRMSIEQTAHIKTNIEEMKITGMVPPMILIPFVENAFKHGISSMEPSWISIDLYGKDGRLFLTVKNSIHESLHKQDHTHGIGINNVAERLKMVYADRYKLEIKKSSEEFIVNLQVPLNNA</sequence>
<dbReference type="Gene3D" id="3.30.565.10">
    <property type="entry name" value="Histidine kinase-like ATPase, C-terminal domain"/>
    <property type="match status" value="1"/>
</dbReference>
<protein>
    <submittedName>
        <fullName evidence="3">Histidine kinase</fullName>
    </submittedName>
</protein>
<feature type="transmembrane region" description="Helical" evidence="1">
    <location>
        <begin position="84"/>
        <end position="109"/>
    </location>
</feature>
<dbReference type="EMBL" id="SNWP01000010">
    <property type="protein sequence ID" value="TDO28882.1"/>
    <property type="molecule type" value="Genomic_DNA"/>
</dbReference>
<dbReference type="InterPro" id="IPR010559">
    <property type="entry name" value="Sig_transdc_His_kin_internal"/>
</dbReference>
<feature type="transmembrane region" description="Helical" evidence="1">
    <location>
        <begin position="198"/>
        <end position="220"/>
    </location>
</feature>
<evidence type="ECO:0000313" key="4">
    <source>
        <dbReference type="Proteomes" id="UP000295741"/>
    </source>
</evidence>
<dbReference type="AlphaFoldDB" id="A0A4R6J0Z0"/>
<keyword evidence="1" id="KW-1133">Transmembrane helix</keyword>
<evidence type="ECO:0000256" key="1">
    <source>
        <dbReference type="SAM" id="Phobius"/>
    </source>
</evidence>
<dbReference type="Pfam" id="PF06580">
    <property type="entry name" value="His_kinase"/>
    <property type="match status" value="1"/>
</dbReference>
<feature type="domain" description="Signal transduction histidine kinase internal region" evidence="2">
    <location>
        <begin position="301"/>
        <end position="378"/>
    </location>
</feature>
<feature type="transmembrane region" description="Helical" evidence="1">
    <location>
        <begin position="259"/>
        <end position="279"/>
    </location>
</feature>
<dbReference type="PANTHER" id="PTHR34220">
    <property type="entry name" value="SENSOR HISTIDINE KINASE YPDA"/>
    <property type="match status" value="1"/>
</dbReference>
<keyword evidence="4" id="KW-1185">Reference proteome</keyword>
<name>A0A4R6J0Z0_9BACT</name>
<feature type="transmembrane region" description="Helical" evidence="1">
    <location>
        <begin position="172"/>
        <end position="192"/>
    </location>
</feature>
<dbReference type="GO" id="GO:0000155">
    <property type="term" value="F:phosphorelay sensor kinase activity"/>
    <property type="evidence" value="ECO:0007669"/>
    <property type="project" value="InterPro"/>
</dbReference>
<keyword evidence="1" id="KW-0812">Transmembrane</keyword>
<dbReference type="PANTHER" id="PTHR34220:SF7">
    <property type="entry name" value="SENSOR HISTIDINE KINASE YPDA"/>
    <property type="match status" value="1"/>
</dbReference>
<feature type="transmembrane region" description="Helical" evidence="1">
    <location>
        <begin position="40"/>
        <end position="63"/>
    </location>
</feature>
<feature type="transmembrane region" description="Helical" evidence="1">
    <location>
        <begin position="232"/>
        <end position="253"/>
    </location>
</feature>
<reference evidence="3 4" key="1">
    <citation type="submission" date="2019-03" db="EMBL/GenBank/DDBJ databases">
        <title>Genomic Encyclopedia of Archaeal and Bacterial Type Strains, Phase II (KMG-II): from individual species to whole genera.</title>
        <authorList>
            <person name="Goeker M."/>
        </authorList>
    </citation>
    <scope>NUCLEOTIDE SEQUENCE [LARGE SCALE GENOMIC DNA]</scope>
    <source>
        <strain evidence="3 4">DSM 28323</strain>
    </source>
</reference>
<organism evidence="3 4">
    <name type="scientific">Sediminibacterium goheungense</name>
    <dbReference type="NCBI Taxonomy" id="1086393"/>
    <lineage>
        <taxon>Bacteria</taxon>
        <taxon>Pseudomonadati</taxon>
        <taxon>Bacteroidota</taxon>
        <taxon>Chitinophagia</taxon>
        <taxon>Chitinophagales</taxon>
        <taxon>Chitinophagaceae</taxon>
        <taxon>Sediminibacterium</taxon>
    </lineage>
</organism>
<feature type="transmembrane region" description="Helical" evidence="1">
    <location>
        <begin position="7"/>
        <end position="25"/>
    </location>
</feature>
<keyword evidence="1" id="KW-0472">Membrane</keyword>
<dbReference type="GO" id="GO:0016020">
    <property type="term" value="C:membrane"/>
    <property type="evidence" value="ECO:0007669"/>
    <property type="project" value="InterPro"/>
</dbReference>
<dbReference type="InterPro" id="IPR050640">
    <property type="entry name" value="Bact_2-comp_sensor_kinase"/>
</dbReference>
<feature type="transmembrane region" description="Helical" evidence="1">
    <location>
        <begin position="142"/>
        <end position="160"/>
    </location>
</feature>